<dbReference type="Gene3D" id="3.40.50.1820">
    <property type="entry name" value="alpha/beta hydrolase"/>
    <property type="match status" value="1"/>
</dbReference>
<dbReference type="ESTHER" id="aciba-k1epl1">
    <property type="family name" value="Tannase_Bact"/>
</dbReference>
<evidence type="ECO:0000313" key="2">
    <source>
        <dbReference type="Proteomes" id="UP000001741"/>
    </source>
</evidence>
<dbReference type="BioCyc" id="ABAU509170:GCL9-929-MONOMER"/>
<dbReference type="InterPro" id="IPR029058">
    <property type="entry name" value="AB_hydrolase_fold"/>
</dbReference>
<dbReference type="KEGG" id="abm:ABSDF1147"/>
<dbReference type="HOGENOM" id="CLU_007377_0_0_6"/>
<proteinExistence type="predicted"/>
<name>B0VUF8_ACIBS</name>
<accession>B0VUF8</accession>
<dbReference type="SMR" id="B0VUF8"/>
<sequence>MKSAFKRFVQQSPSTVKDNVFAVVAYCPINNLANADLGYEWQYNASRNDSNTGNLNGVSYSAGPQLTASKEIAEKFPMYLQTLNLKLPNGQQLTAENMPDQIKEQIKSEIERQLAKGTPVPNFGENFVSSKATLVNDWLKHDGSKVTEIDYQKFLNYVAANQALKTVVAFDAVGVNGNTAISGETNLFGDSQNEYNNFTQWSWDHNSKTADGSGQDDTGLSWENYLNSNSSTANLLKDQLKMVNPIAYLNTTTDTAPYWYIRHGVLDRDTSFAMQMILYYAVTNDPKVKDTNFKLPYLTGHAGNYDVQEAFKWINEKLNTTQ</sequence>
<dbReference type="AlphaFoldDB" id="B0VUF8"/>
<protein>
    <submittedName>
        <fullName evidence="1">Uncharacterized protein</fullName>
    </submittedName>
</protein>
<evidence type="ECO:0000313" key="1">
    <source>
        <dbReference type="EMBL" id="CAP00496.1"/>
    </source>
</evidence>
<dbReference type="Proteomes" id="UP000001741">
    <property type="component" value="Chromosome"/>
</dbReference>
<organism evidence="1 2">
    <name type="scientific">Acinetobacter baumannii (strain SDF)</name>
    <dbReference type="NCBI Taxonomy" id="509170"/>
    <lineage>
        <taxon>Bacteria</taxon>
        <taxon>Pseudomonadati</taxon>
        <taxon>Pseudomonadota</taxon>
        <taxon>Gammaproteobacteria</taxon>
        <taxon>Moraxellales</taxon>
        <taxon>Moraxellaceae</taxon>
        <taxon>Acinetobacter</taxon>
        <taxon>Acinetobacter calcoaceticus/baumannii complex</taxon>
    </lineage>
</organism>
<dbReference type="EMBL" id="CU468230">
    <property type="protein sequence ID" value="CAP00496.1"/>
    <property type="molecule type" value="Genomic_DNA"/>
</dbReference>
<gene>
    <name evidence="1" type="ordered locus">ABSDF1147</name>
</gene>
<reference evidence="1 2" key="1">
    <citation type="journal article" date="2008" name="PLoS ONE">
        <title>Comparative analysis of Acinetobacters: three genomes for three lifestyles.</title>
        <authorList>
            <person name="Vallenet D."/>
            <person name="Nordmann P."/>
            <person name="Barbe V."/>
            <person name="Poirel L."/>
            <person name="Mangenot S."/>
            <person name="Bataille E."/>
            <person name="Dossat C."/>
            <person name="Gas S."/>
            <person name="Kreimeyer A."/>
            <person name="Lenoble P."/>
            <person name="Oztas S."/>
            <person name="Poulain J."/>
            <person name="Segurens B."/>
            <person name="Robert C."/>
            <person name="Abergel C."/>
            <person name="Claverie J.M."/>
            <person name="Raoult D."/>
            <person name="Medigue C."/>
            <person name="Weissenbach J."/>
            <person name="Cruveiller S."/>
        </authorList>
    </citation>
    <scope>NUCLEOTIDE SEQUENCE [LARGE SCALE GENOMIC DNA]</scope>
    <source>
        <strain evidence="1 2">SDF</strain>
    </source>
</reference>